<dbReference type="Gene3D" id="2.130.10.10">
    <property type="entry name" value="YVTN repeat-like/Quinoprotein amine dehydrogenase"/>
    <property type="match status" value="1"/>
</dbReference>
<dbReference type="PRINTS" id="PR00320">
    <property type="entry name" value="GPROTEINBRPT"/>
</dbReference>
<accession>A0A8H4NPU7</accession>
<dbReference type="SUPFAM" id="SSF50978">
    <property type="entry name" value="WD40 repeat-like"/>
    <property type="match status" value="1"/>
</dbReference>
<dbReference type="InterPro" id="IPR020472">
    <property type="entry name" value="WD40_PAC1"/>
</dbReference>
<dbReference type="AlphaFoldDB" id="A0A8H4NPU7"/>
<protein>
    <submittedName>
        <fullName evidence="4">WD40 repeat-like protein</fullName>
    </submittedName>
</protein>
<keyword evidence="1 3" id="KW-0853">WD repeat</keyword>
<evidence type="ECO:0000256" key="3">
    <source>
        <dbReference type="PROSITE-ProRule" id="PRU00221"/>
    </source>
</evidence>
<dbReference type="EMBL" id="JAADJG010000581">
    <property type="protein sequence ID" value="KAF4443205.1"/>
    <property type="molecule type" value="Genomic_DNA"/>
</dbReference>
<reference evidence="4" key="1">
    <citation type="submission" date="2020-01" db="EMBL/GenBank/DDBJ databases">
        <title>Identification and distribution of gene clusters putatively required for synthesis of sphingolipid metabolism inhibitors in phylogenetically diverse species of the filamentous fungus Fusarium.</title>
        <authorList>
            <person name="Kim H.-S."/>
            <person name="Busman M."/>
            <person name="Brown D.W."/>
            <person name="Divon H."/>
            <person name="Uhlig S."/>
            <person name="Proctor R.H."/>
        </authorList>
    </citation>
    <scope>NUCLEOTIDE SEQUENCE</scope>
    <source>
        <strain evidence="4">NRRL 53441</strain>
    </source>
</reference>
<comment type="caution">
    <text evidence="4">The sequence shown here is derived from an EMBL/GenBank/DDBJ whole genome shotgun (WGS) entry which is preliminary data.</text>
</comment>
<evidence type="ECO:0000256" key="2">
    <source>
        <dbReference type="ARBA" id="ARBA00022737"/>
    </source>
</evidence>
<feature type="repeat" description="WD" evidence="3">
    <location>
        <begin position="94"/>
        <end position="132"/>
    </location>
</feature>
<dbReference type="InterPro" id="IPR015943">
    <property type="entry name" value="WD40/YVTN_repeat-like_dom_sf"/>
</dbReference>
<keyword evidence="2" id="KW-0677">Repeat</keyword>
<evidence type="ECO:0000313" key="4">
    <source>
        <dbReference type="EMBL" id="KAF4443205.1"/>
    </source>
</evidence>
<name>A0A8H4NPU7_9HYPO</name>
<dbReference type="Pfam" id="PF00400">
    <property type="entry name" value="WD40"/>
    <property type="match status" value="4"/>
</dbReference>
<proteinExistence type="predicted"/>
<dbReference type="Proteomes" id="UP000605986">
    <property type="component" value="Unassembled WGS sequence"/>
</dbReference>
<dbReference type="OrthoDB" id="256303at2759"/>
<evidence type="ECO:0000313" key="5">
    <source>
        <dbReference type="Proteomes" id="UP000605986"/>
    </source>
</evidence>
<evidence type="ECO:0000256" key="1">
    <source>
        <dbReference type="ARBA" id="ARBA00022574"/>
    </source>
</evidence>
<dbReference type="InterPro" id="IPR036322">
    <property type="entry name" value="WD40_repeat_dom_sf"/>
</dbReference>
<dbReference type="PROSITE" id="PS50082">
    <property type="entry name" value="WD_REPEATS_2"/>
    <property type="match status" value="1"/>
</dbReference>
<sequence length="339" mass="36832">MASKDITLPADATDTMSSVRWSPVAHHLAAASWDGNVRVYDVKADGSASGVAILPADRPVFSCDWSKDGTIIAAAGADNQVRLLHAPTGQTAVVGAHSAPVRSISFLDIPSSPAPILASGSWDKTVQYWDLRQTGKPLATLQCADRVYSMDSAAHLLVIATAEKHIHLVNLRTDPTKFARSTTSPLNHQTKAVAACPDGEGWATASIEGRCGMNGMDDKDTRKRFTFKCHRDQPDARKVTKVYAVNDVRFHPKHQTTFSTAGSDGTFQFWEGTARQRLKAFPSVGGAITSIDFSHDGSLFAYAVGYDWSMGYTKNTTDYPNKLMLHPVVEDEVKPRGRK</sequence>
<keyword evidence="5" id="KW-1185">Reference proteome</keyword>
<dbReference type="InterPro" id="IPR001680">
    <property type="entry name" value="WD40_rpt"/>
</dbReference>
<dbReference type="SMART" id="SM00320">
    <property type="entry name" value="WD40"/>
    <property type="match status" value="6"/>
</dbReference>
<organism evidence="4 5">
    <name type="scientific">Fusarium austroafricanum</name>
    <dbReference type="NCBI Taxonomy" id="2364996"/>
    <lineage>
        <taxon>Eukaryota</taxon>
        <taxon>Fungi</taxon>
        <taxon>Dikarya</taxon>
        <taxon>Ascomycota</taxon>
        <taxon>Pezizomycotina</taxon>
        <taxon>Sordariomycetes</taxon>
        <taxon>Hypocreomycetidae</taxon>
        <taxon>Hypocreales</taxon>
        <taxon>Nectriaceae</taxon>
        <taxon>Fusarium</taxon>
        <taxon>Fusarium concolor species complex</taxon>
    </lineage>
</organism>
<dbReference type="PANTHER" id="PTHR10971">
    <property type="entry name" value="MRNA EXPORT FACTOR AND BUB3"/>
    <property type="match status" value="1"/>
</dbReference>
<gene>
    <name evidence="4" type="ORF">F53441_11514</name>
</gene>